<dbReference type="InterPro" id="IPR036388">
    <property type="entry name" value="WH-like_DNA-bd_sf"/>
</dbReference>
<gene>
    <name evidence="1" type="ORF">AKJ57_03680</name>
</gene>
<evidence type="ECO:0000313" key="1">
    <source>
        <dbReference type="EMBL" id="KXA90793.1"/>
    </source>
</evidence>
<reference evidence="1 2" key="1">
    <citation type="journal article" date="2016" name="Sci. Rep.">
        <title>Metabolic traits of an uncultured archaeal lineage -MSBL1- from brine pools of the Red Sea.</title>
        <authorList>
            <person name="Mwirichia R."/>
            <person name="Alam I."/>
            <person name="Rashid M."/>
            <person name="Vinu M."/>
            <person name="Ba-Alawi W."/>
            <person name="Anthony Kamau A."/>
            <person name="Kamanda Ngugi D."/>
            <person name="Goker M."/>
            <person name="Klenk H.P."/>
            <person name="Bajic V."/>
            <person name="Stingl U."/>
        </authorList>
    </citation>
    <scope>NUCLEOTIDE SEQUENCE [LARGE SCALE GENOMIC DNA]</scope>
    <source>
        <strain evidence="1">SCGC-AAA259A05</strain>
    </source>
</reference>
<name>A0A133U9B6_9EURY</name>
<proteinExistence type="predicted"/>
<keyword evidence="2" id="KW-1185">Reference proteome</keyword>
<accession>A0A133U9B6</accession>
<protein>
    <recommendedName>
        <fullName evidence="3">Transcription regulator PadR N-terminal domain-containing protein</fullName>
    </recommendedName>
</protein>
<sequence>MANLEVWKRVLVVLRKSSLPDWFTVQELAKLSRKRNYGRVMTGEEIYWYKSSQSDPEVRNCQNYISRLIRNWKDQGFVREREREDNGKRGRNPKEYSLTEYGRKMAEKIVEETIEDKVTRRNVLS</sequence>
<comment type="caution">
    <text evidence="1">The sequence shown here is derived from an EMBL/GenBank/DDBJ whole genome shotgun (WGS) entry which is preliminary data.</text>
</comment>
<dbReference type="AlphaFoldDB" id="A0A133U9B6"/>
<dbReference type="Proteomes" id="UP000070163">
    <property type="component" value="Unassembled WGS sequence"/>
</dbReference>
<evidence type="ECO:0000313" key="2">
    <source>
        <dbReference type="Proteomes" id="UP000070163"/>
    </source>
</evidence>
<dbReference type="InterPro" id="IPR036390">
    <property type="entry name" value="WH_DNA-bd_sf"/>
</dbReference>
<organism evidence="1 2">
    <name type="scientific">candidate division MSBL1 archaeon SCGC-AAA259A05</name>
    <dbReference type="NCBI Taxonomy" id="1698259"/>
    <lineage>
        <taxon>Archaea</taxon>
        <taxon>Methanobacteriati</taxon>
        <taxon>Methanobacteriota</taxon>
        <taxon>candidate division MSBL1</taxon>
    </lineage>
</organism>
<evidence type="ECO:0008006" key="3">
    <source>
        <dbReference type="Google" id="ProtNLM"/>
    </source>
</evidence>
<dbReference type="EMBL" id="LHXJ01000038">
    <property type="protein sequence ID" value="KXA90793.1"/>
    <property type="molecule type" value="Genomic_DNA"/>
</dbReference>
<dbReference type="SUPFAM" id="SSF46785">
    <property type="entry name" value="Winged helix' DNA-binding domain"/>
    <property type="match status" value="1"/>
</dbReference>
<dbReference type="Gene3D" id="1.10.10.10">
    <property type="entry name" value="Winged helix-like DNA-binding domain superfamily/Winged helix DNA-binding domain"/>
    <property type="match status" value="1"/>
</dbReference>